<protein>
    <submittedName>
        <fullName evidence="5">Flagellar basal-body rod protein FlgG</fullName>
    </submittedName>
</protein>
<evidence type="ECO:0000313" key="5">
    <source>
        <dbReference type="EMBL" id="SFV66716.1"/>
    </source>
</evidence>
<feature type="domain" description="Flagellar basal-body/hook protein C-terminal" evidence="3">
    <location>
        <begin position="222"/>
        <end position="264"/>
    </location>
</feature>
<dbReference type="InterPro" id="IPR037925">
    <property type="entry name" value="FlgE/F/G-like"/>
</dbReference>
<feature type="domain" description="Flagellar hook protein FlgE/F/G-like D1" evidence="4">
    <location>
        <begin position="107"/>
        <end position="169"/>
    </location>
</feature>
<dbReference type="InterPro" id="IPR019776">
    <property type="entry name" value="Flagellar_basal_body_rod_CS"/>
</dbReference>
<dbReference type="AlphaFoldDB" id="A0A1W1CLM1"/>
<proteinExistence type="inferred from homology"/>
<dbReference type="GO" id="GO:0071978">
    <property type="term" value="P:bacterial-type flagellum-dependent swarming motility"/>
    <property type="evidence" value="ECO:0007669"/>
    <property type="project" value="TreeGrafter"/>
</dbReference>
<name>A0A1W1CLM1_9ZZZZ</name>
<evidence type="ECO:0000259" key="4">
    <source>
        <dbReference type="Pfam" id="PF22692"/>
    </source>
</evidence>
<dbReference type="InterPro" id="IPR053967">
    <property type="entry name" value="LlgE_F_G-like_D1"/>
</dbReference>
<feature type="domain" description="Flagellar basal body rod protein N-terminal" evidence="2">
    <location>
        <begin position="8"/>
        <end position="35"/>
    </location>
</feature>
<evidence type="ECO:0000256" key="1">
    <source>
        <dbReference type="ARBA" id="ARBA00009677"/>
    </source>
</evidence>
<dbReference type="InterPro" id="IPR010930">
    <property type="entry name" value="Flg_bb/hook_C_dom"/>
</dbReference>
<keyword evidence="5" id="KW-0969">Cilium</keyword>
<dbReference type="InterPro" id="IPR020013">
    <property type="entry name" value="Flagellar_FlgE/F/G"/>
</dbReference>
<dbReference type="Pfam" id="PF22692">
    <property type="entry name" value="LlgE_F_G_D1"/>
    <property type="match status" value="1"/>
</dbReference>
<dbReference type="PANTHER" id="PTHR30435:SF19">
    <property type="entry name" value="FLAGELLAR BASAL-BODY ROD PROTEIN FLGG"/>
    <property type="match status" value="1"/>
</dbReference>
<reference evidence="5" key="1">
    <citation type="submission" date="2016-10" db="EMBL/GenBank/DDBJ databases">
        <authorList>
            <person name="de Groot N.N."/>
        </authorList>
    </citation>
    <scope>NUCLEOTIDE SEQUENCE</scope>
</reference>
<dbReference type="SUPFAM" id="SSF117143">
    <property type="entry name" value="Flagellar hook protein flgE"/>
    <property type="match status" value="1"/>
</dbReference>
<dbReference type="NCBIfam" id="TIGR03506">
    <property type="entry name" value="FlgEFG_subfam"/>
    <property type="match status" value="1"/>
</dbReference>
<dbReference type="Pfam" id="PF06429">
    <property type="entry name" value="Flg_bbr_C"/>
    <property type="match status" value="1"/>
</dbReference>
<dbReference type="Pfam" id="PF00460">
    <property type="entry name" value="Flg_bb_rod"/>
    <property type="match status" value="1"/>
</dbReference>
<accession>A0A1W1CLM1</accession>
<dbReference type="PROSITE" id="PS00588">
    <property type="entry name" value="FLAGELLA_BB_ROD"/>
    <property type="match status" value="1"/>
</dbReference>
<sequence length="273" mass="30771">MQTGYYSSAAGMVTQFNRLNTIANNLANVNTNGYKEDNLIVGDFMRLYQEKRDTLPNENNTKEAAKFINRTMARVPQIVDDYTDFSLGNLQKTDNQLDVALSHDNLFFAVKTPQGIRLTRDGSFSLDDEGKLVTKEGYEVLGDDYFNSKDGISFATTESVINIDKNGQILTNVPGSVKLTQNKKLLIASVDNLRYLKKEGDNLYKLNDMKRLKISEESGAVRQGFVEKSNVNAVKMMTQLIETNRLVGMYQKAMDTQMNEMNKDAIEKIARKA</sequence>
<dbReference type="PANTHER" id="PTHR30435">
    <property type="entry name" value="FLAGELLAR PROTEIN"/>
    <property type="match status" value="1"/>
</dbReference>
<dbReference type="EMBL" id="FPHK01000102">
    <property type="protein sequence ID" value="SFV66716.1"/>
    <property type="molecule type" value="Genomic_DNA"/>
</dbReference>
<keyword evidence="5" id="KW-0966">Cell projection</keyword>
<dbReference type="InterPro" id="IPR001444">
    <property type="entry name" value="Flag_bb_rod_N"/>
</dbReference>
<dbReference type="GO" id="GO:0009288">
    <property type="term" value="C:bacterial-type flagellum"/>
    <property type="evidence" value="ECO:0007669"/>
    <property type="project" value="TreeGrafter"/>
</dbReference>
<evidence type="ECO:0000259" key="2">
    <source>
        <dbReference type="Pfam" id="PF00460"/>
    </source>
</evidence>
<evidence type="ECO:0000259" key="3">
    <source>
        <dbReference type="Pfam" id="PF06429"/>
    </source>
</evidence>
<comment type="similarity">
    <text evidence="1">Belongs to the flagella basal body rod proteins family.</text>
</comment>
<keyword evidence="5" id="KW-0282">Flagellum</keyword>
<organism evidence="5">
    <name type="scientific">hydrothermal vent metagenome</name>
    <dbReference type="NCBI Taxonomy" id="652676"/>
    <lineage>
        <taxon>unclassified sequences</taxon>
        <taxon>metagenomes</taxon>
        <taxon>ecological metagenomes</taxon>
    </lineage>
</organism>
<gene>
    <name evidence="5" type="ORF">MNB_SM-6-1244</name>
</gene>